<reference evidence="1" key="1">
    <citation type="journal article" date="2020" name="Stud. Mycol.">
        <title>101 Dothideomycetes genomes: a test case for predicting lifestyles and emergence of pathogens.</title>
        <authorList>
            <person name="Haridas S."/>
            <person name="Albert R."/>
            <person name="Binder M."/>
            <person name="Bloem J."/>
            <person name="Labutti K."/>
            <person name="Salamov A."/>
            <person name="Andreopoulos B."/>
            <person name="Baker S."/>
            <person name="Barry K."/>
            <person name="Bills G."/>
            <person name="Bluhm B."/>
            <person name="Cannon C."/>
            <person name="Castanera R."/>
            <person name="Culley D."/>
            <person name="Daum C."/>
            <person name="Ezra D."/>
            <person name="Gonzalez J."/>
            <person name="Henrissat B."/>
            <person name="Kuo A."/>
            <person name="Liang C."/>
            <person name="Lipzen A."/>
            <person name="Lutzoni F."/>
            <person name="Magnuson J."/>
            <person name="Mondo S."/>
            <person name="Nolan M."/>
            <person name="Ohm R."/>
            <person name="Pangilinan J."/>
            <person name="Park H.-J."/>
            <person name="Ramirez L."/>
            <person name="Alfaro M."/>
            <person name="Sun H."/>
            <person name="Tritt A."/>
            <person name="Yoshinaga Y."/>
            <person name="Zwiers L.-H."/>
            <person name="Turgeon B."/>
            <person name="Goodwin S."/>
            <person name="Spatafora J."/>
            <person name="Crous P."/>
            <person name="Grigoriev I."/>
        </authorList>
    </citation>
    <scope>NUCLEOTIDE SEQUENCE</scope>
    <source>
        <strain evidence="1">CBS 121167</strain>
    </source>
</reference>
<evidence type="ECO:0000313" key="2">
    <source>
        <dbReference type="Proteomes" id="UP000799438"/>
    </source>
</evidence>
<keyword evidence="2" id="KW-1185">Reference proteome</keyword>
<name>A0A6A6AZT4_9PEZI</name>
<dbReference type="RefSeq" id="XP_033393144.1">
    <property type="nucleotide sequence ID" value="XM_033535027.1"/>
</dbReference>
<organism evidence="1 2">
    <name type="scientific">Aplosporella prunicola CBS 121167</name>
    <dbReference type="NCBI Taxonomy" id="1176127"/>
    <lineage>
        <taxon>Eukaryota</taxon>
        <taxon>Fungi</taxon>
        <taxon>Dikarya</taxon>
        <taxon>Ascomycota</taxon>
        <taxon>Pezizomycotina</taxon>
        <taxon>Dothideomycetes</taxon>
        <taxon>Dothideomycetes incertae sedis</taxon>
        <taxon>Botryosphaeriales</taxon>
        <taxon>Aplosporellaceae</taxon>
        <taxon>Aplosporella</taxon>
    </lineage>
</organism>
<dbReference type="GeneID" id="54292519"/>
<dbReference type="AlphaFoldDB" id="A0A6A6AZT4"/>
<protein>
    <submittedName>
        <fullName evidence="1">Uncharacterized protein</fullName>
    </submittedName>
</protein>
<sequence length="195" mass="21602">MDKLPSLLGSQFVLGDEDRVWPLSGRIRAAGTWMPKSEELARVRPPIRTRLRVSRSPLSGLFVNLRLEGTWSLLSRTTTHHLLKHGMPTTSSRTRIPRDNSIRHSTAAQTAQINQQSMIFRSDHNALFIVYDSACGSLRVWRGVVGATGRSASRVRCGGDERHGLSVRTGLAATAAQRTRCLRCAVMTLAISLSW</sequence>
<dbReference type="EMBL" id="ML995503">
    <property type="protein sequence ID" value="KAF2137429.1"/>
    <property type="molecule type" value="Genomic_DNA"/>
</dbReference>
<dbReference type="Proteomes" id="UP000799438">
    <property type="component" value="Unassembled WGS sequence"/>
</dbReference>
<accession>A0A6A6AZT4</accession>
<gene>
    <name evidence="1" type="ORF">K452DRAFT_110974</name>
</gene>
<evidence type="ECO:0000313" key="1">
    <source>
        <dbReference type="EMBL" id="KAF2137429.1"/>
    </source>
</evidence>
<proteinExistence type="predicted"/>